<dbReference type="Pfam" id="PF00292">
    <property type="entry name" value="PAX"/>
    <property type="match status" value="1"/>
</dbReference>
<feature type="compositionally biased region" description="Basic and acidic residues" evidence="2">
    <location>
        <begin position="526"/>
        <end position="535"/>
    </location>
</feature>
<feature type="compositionally biased region" description="Low complexity" evidence="2">
    <location>
        <begin position="387"/>
        <end position="410"/>
    </location>
</feature>
<dbReference type="AlphaFoldDB" id="A0A1I8FKC1"/>
<feature type="domain" description="Paired" evidence="3">
    <location>
        <begin position="185"/>
        <end position="317"/>
    </location>
</feature>
<dbReference type="WBParaSite" id="maker-unitig_36460-snap-gene-0.2-mRNA-1">
    <property type="protein sequence ID" value="maker-unitig_36460-snap-gene-0.2-mRNA-1"/>
    <property type="gene ID" value="maker-unitig_36460-snap-gene-0.2"/>
</dbReference>
<feature type="region of interest" description="Disordered" evidence="2">
    <location>
        <begin position="136"/>
        <end position="165"/>
    </location>
</feature>
<dbReference type="InterPro" id="IPR036388">
    <property type="entry name" value="WH-like_DNA-bd_sf"/>
</dbReference>
<keyword evidence="4" id="KW-1185">Reference proteome</keyword>
<feature type="compositionally biased region" description="Low complexity" evidence="2">
    <location>
        <begin position="339"/>
        <end position="351"/>
    </location>
</feature>
<dbReference type="GO" id="GO:0006355">
    <property type="term" value="P:regulation of DNA-templated transcription"/>
    <property type="evidence" value="ECO:0007669"/>
    <property type="project" value="InterPro"/>
</dbReference>
<dbReference type="InterPro" id="IPR009057">
    <property type="entry name" value="Homeodomain-like_sf"/>
</dbReference>
<feature type="region of interest" description="Disordered" evidence="2">
    <location>
        <begin position="307"/>
        <end position="351"/>
    </location>
</feature>
<evidence type="ECO:0000256" key="2">
    <source>
        <dbReference type="SAM" id="MobiDB-lite"/>
    </source>
</evidence>
<dbReference type="GO" id="GO:0003677">
    <property type="term" value="F:DNA binding"/>
    <property type="evidence" value="ECO:0007669"/>
    <property type="project" value="InterPro"/>
</dbReference>
<protein>
    <submittedName>
        <fullName evidence="5">Paired domain-containing protein</fullName>
    </submittedName>
</protein>
<dbReference type="PRINTS" id="PR00027">
    <property type="entry name" value="PAIREDBOX"/>
</dbReference>
<evidence type="ECO:0000259" key="3">
    <source>
        <dbReference type="PROSITE" id="PS51057"/>
    </source>
</evidence>
<feature type="region of interest" description="Disordered" evidence="2">
    <location>
        <begin position="1"/>
        <end position="66"/>
    </location>
</feature>
<evidence type="ECO:0000313" key="4">
    <source>
        <dbReference type="Proteomes" id="UP000095280"/>
    </source>
</evidence>
<reference evidence="5" key="1">
    <citation type="submission" date="2016-11" db="UniProtKB">
        <authorList>
            <consortium name="WormBaseParasite"/>
        </authorList>
    </citation>
    <scope>IDENTIFICATION</scope>
</reference>
<dbReference type="Gene3D" id="1.10.10.10">
    <property type="entry name" value="Winged helix-like DNA-binding domain superfamily/Winged helix DNA-binding domain"/>
    <property type="match status" value="1"/>
</dbReference>
<name>A0A1I8FKC1_9PLAT</name>
<keyword evidence="1" id="KW-0563">Paired box</keyword>
<dbReference type="PROSITE" id="PS51057">
    <property type="entry name" value="PAIRED_2"/>
    <property type="match status" value="1"/>
</dbReference>
<dbReference type="InterPro" id="IPR001523">
    <property type="entry name" value="Paired_dom"/>
</dbReference>
<feature type="region of interest" description="Disordered" evidence="2">
    <location>
        <begin position="206"/>
        <end position="227"/>
    </location>
</feature>
<feature type="compositionally biased region" description="Low complexity" evidence="2">
    <location>
        <begin position="212"/>
        <end position="227"/>
    </location>
</feature>
<feature type="region of interest" description="Disordered" evidence="2">
    <location>
        <begin position="423"/>
        <end position="463"/>
    </location>
</feature>
<feature type="region of interest" description="Disordered" evidence="2">
    <location>
        <begin position="496"/>
        <end position="537"/>
    </location>
</feature>
<feature type="region of interest" description="Disordered" evidence="2">
    <location>
        <begin position="366"/>
        <end position="411"/>
    </location>
</feature>
<dbReference type="SMART" id="SM00351">
    <property type="entry name" value="PAX"/>
    <property type="match status" value="1"/>
</dbReference>
<evidence type="ECO:0000256" key="1">
    <source>
        <dbReference type="ARBA" id="ARBA00022724"/>
    </source>
</evidence>
<feature type="compositionally biased region" description="Gly residues" evidence="2">
    <location>
        <begin position="446"/>
        <end position="459"/>
    </location>
</feature>
<dbReference type="Proteomes" id="UP000095280">
    <property type="component" value="Unplaced"/>
</dbReference>
<accession>A0A1I8FKC1</accession>
<organism evidence="4 5">
    <name type="scientific">Macrostomum lignano</name>
    <dbReference type="NCBI Taxonomy" id="282301"/>
    <lineage>
        <taxon>Eukaryota</taxon>
        <taxon>Metazoa</taxon>
        <taxon>Spiralia</taxon>
        <taxon>Lophotrochozoa</taxon>
        <taxon>Platyhelminthes</taxon>
        <taxon>Rhabditophora</taxon>
        <taxon>Macrostomorpha</taxon>
        <taxon>Macrostomida</taxon>
        <taxon>Macrostomidae</taxon>
        <taxon>Macrostomum</taxon>
    </lineage>
</organism>
<dbReference type="SUPFAM" id="SSF46689">
    <property type="entry name" value="Homeodomain-like"/>
    <property type="match status" value="1"/>
</dbReference>
<sequence length="931" mass="97079">MEQPEVPVLAVVGAPSPGRAAELPDLPRPRRATSFSAPRPPAAALRRRRRRVAEARSGGGGSHRDARMGYHRACLYPGRARALALLPYPSPSPGQLVLRGRVTCGPRGGKERILTSAGPSQAEVTAGEFRMQIRLRKRKRRHGAEKHDDNARQRPRKGKGGNPQESLLRLHLLGMYLKNIDRPAGPRGINQLGGAFVNGPRTAGLHPQPDCRTGAARRPAAATSAGGSASATACVSKILGRFYETGKHSAWRHRRLQAEGGHPAPLWWTPSASTRPTIPPCFAWEIRDMLLSEGVCSQDTVPPCPPSTASCGIGRPSGAAQSGDDGGRRPAAQLAMGGSSSSSSRLSRPPAAAPAPIRACCCRATRPTPSRAAGRSELRVRCPKTASSSNSNSSSSSSKQQQQQPSQHQQLLAGRVTTLRRKPFRQQRRPTPQGQQSNRQSPTGSPRGGGSGGGSGGGLRHPAAGAAVLPGLRWRPARRGLSTAISNHLATEPQLLQPQPAPQQPPPQHQQQPPPPQPPQQPALHLESEQSKLNDTEPAASYAAEYAAAAAYQGYASQHYASQHYGAVTRCHGRLLLVLQSAYGRATRMNLAVLLLPFSTCRCREEEGHCADLPTCLTASCAMLPSAGCLSLHSALFCLPSPRASQQARKEVAADEGASQNPCCGCRYRGGGGGAAARAAVAAAAAGAVVAEAAAAAGAAVAAAVAAQAAPKPQALHTDSPCGCDATESSAWWRSRAGRAGAALRRLRASNQVSWMVLVVLVLLVLPGSCGTETGRTPGGDAALRRPPPARCCCCCWMNFSGDSSPLSVRRWPADWLTTEQSDSAVAAAAADDAVVVAAAAAAAAAAGGGGSGGGAVAAAADEGSSRSPPTVRRLQALLSAAAGRWLSGCGCCLINAYLPLIDWGCRRVWERNRCRNAPLFYAAPAISGLN</sequence>
<proteinExistence type="predicted"/>
<evidence type="ECO:0000313" key="5">
    <source>
        <dbReference type="WBParaSite" id="maker-unitig_36460-snap-gene-0.2-mRNA-1"/>
    </source>
</evidence>
<feature type="compositionally biased region" description="Pro residues" evidence="2">
    <location>
        <begin position="499"/>
        <end position="521"/>
    </location>
</feature>